<dbReference type="STRING" id="2769.R7QAV5"/>
<name>R7QAV5_CHOCR</name>
<proteinExistence type="predicted"/>
<dbReference type="RefSeq" id="XP_005715461.1">
    <property type="nucleotide sequence ID" value="XM_005715404.1"/>
</dbReference>
<dbReference type="PhylomeDB" id="R7QAV5"/>
<dbReference type="AlphaFoldDB" id="R7QAV5"/>
<feature type="region of interest" description="Disordered" evidence="1">
    <location>
        <begin position="306"/>
        <end position="327"/>
    </location>
</feature>
<gene>
    <name evidence="2" type="ORF">CHC_T00003750001</name>
</gene>
<organism evidence="2 3">
    <name type="scientific">Chondrus crispus</name>
    <name type="common">Carrageen Irish moss</name>
    <name type="synonym">Polymorpha crispa</name>
    <dbReference type="NCBI Taxonomy" id="2769"/>
    <lineage>
        <taxon>Eukaryota</taxon>
        <taxon>Rhodophyta</taxon>
        <taxon>Florideophyceae</taxon>
        <taxon>Rhodymeniophycidae</taxon>
        <taxon>Gigartinales</taxon>
        <taxon>Gigartinaceae</taxon>
        <taxon>Chondrus</taxon>
    </lineage>
</organism>
<dbReference type="GO" id="GO:0000460">
    <property type="term" value="P:maturation of 5.8S rRNA"/>
    <property type="evidence" value="ECO:0007669"/>
    <property type="project" value="TreeGrafter"/>
</dbReference>
<dbReference type="Proteomes" id="UP000012073">
    <property type="component" value="Unassembled WGS sequence"/>
</dbReference>
<dbReference type="GO" id="GO:0090730">
    <property type="term" value="C:Las1 complex"/>
    <property type="evidence" value="ECO:0007669"/>
    <property type="project" value="InterPro"/>
</dbReference>
<dbReference type="PANTHER" id="PTHR15002:SF0">
    <property type="entry name" value="RIBOSOMAL BIOGENESIS PROTEIN LAS1L"/>
    <property type="match status" value="1"/>
</dbReference>
<sequence length="358" mass="40778">MGGTRVLPWADWSEWNELRDMIHSGTTERAAKRVALYRLRRRDAVPIRMASTITLMRQLENPDPDPYLQRLALSMTLIRLVNGTTDQLQPRGERSIARSVYSLAVDLKLPLILVEIRHQASHNALPRLSVLKKAAEKALVWLEENYWEPQRKGISSALEGTATGIRKVFGAATDDMNYEILKNGPEEIASTAVTEGGYETPIHHSVLDRMRELSEKLECNAGNKKKTVPTQHRTTDRPRWALCNNHEAWRITPLGLVPGQTRFTHLVSVETRPQNSMEQESRGFIEMEQNETDENHPRIASATIRKRDGCESEADRPQKARKRFSAEEESYMARKKEEFNSLLQETQCSIGETIVPST</sequence>
<dbReference type="Pfam" id="PF04031">
    <property type="entry name" value="Las1"/>
    <property type="match status" value="1"/>
</dbReference>
<feature type="compositionally biased region" description="Basic and acidic residues" evidence="1">
    <location>
        <begin position="306"/>
        <end position="318"/>
    </location>
</feature>
<dbReference type="GO" id="GO:0004519">
    <property type="term" value="F:endonuclease activity"/>
    <property type="evidence" value="ECO:0007669"/>
    <property type="project" value="InterPro"/>
</dbReference>
<evidence type="ECO:0000313" key="3">
    <source>
        <dbReference type="Proteomes" id="UP000012073"/>
    </source>
</evidence>
<dbReference type="OrthoDB" id="4839at2759"/>
<dbReference type="GeneID" id="17323178"/>
<evidence type="ECO:0000256" key="1">
    <source>
        <dbReference type="SAM" id="MobiDB-lite"/>
    </source>
</evidence>
<accession>R7QAV5</accession>
<dbReference type="Gramene" id="CDF35642">
    <property type="protein sequence ID" value="CDF35642"/>
    <property type="gene ID" value="CHC_T00003750001"/>
</dbReference>
<keyword evidence="3" id="KW-1185">Reference proteome</keyword>
<dbReference type="PANTHER" id="PTHR15002">
    <property type="entry name" value="RIBOSOMAL BIOGENESIS PROTEIN LAS1L"/>
    <property type="match status" value="1"/>
</dbReference>
<dbReference type="KEGG" id="ccp:CHC_T00003750001"/>
<dbReference type="InterPro" id="IPR007174">
    <property type="entry name" value="Las1"/>
</dbReference>
<dbReference type="EMBL" id="HG001739">
    <property type="protein sequence ID" value="CDF35642.1"/>
    <property type="molecule type" value="Genomic_DNA"/>
</dbReference>
<dbReference type="GO" id="GO:0000470">
    <property type="term" value="P:maturation of LSU-rRNA"/>
    <property type="evidence" value="ECO:0007669"/>
    <property type="project" value="TreeGrafter"/>
</dbReference>
<dbReference type="GO" id="GO:0030687">
    <property type="term" value="C:preribosome, large subunit precursor"/>
    <property type="evidence" value="ECO:0007669"/>
    <property type="project" value="TreeGrafter"/>
</dbReference>
<reference evidence="3" key="1">
    <citation type="journal article" date="2013" name="Proc. Natl. Acad. Sci. U.S.A.">
        <title>Genome structure and metabolic features in the red seaweed Chondrus crispus shed light on evolution of the Archaeplastida.</title>
        <authorList>
            <person name="Collen J."/>
            <person name="Porcel B."/>
            <person name="Carre W."/>
            <person name="Ball S.G."/>
            <person name="Chaparro C."/>
            <person name="Tonon T."/>
            <person name="Barbeyron T."/>
            <person name="Michel G."/>
            <person name="Noel B."/>
            <person name="Valentin K."/>
            <person name="Elias M."/>
            <person name="Artiguenave F."/>
            <person name="Arun A."/>
            <person name="Aury J.M."/>
            <person name="Barbosa-Neto J.F."/>
            <person name="Bothwell J.H."/>
            <person name="Bouget F.Y."/>
            <person name="Brillet L."/>
            <person name="Cabello-Hurtado F."/>
            <person name="Capella-Gutierrez S."/>
            <person name="Charrier B."/>
            <person name="Cladiere L."/>
            <person name="Cock J.M."/>
            <person name="Coelho S.M."/>
            <person name="Colleoni C."/>
            <person name="Czjzek M."/>
            <person name="Da Silva C."/>
            <person name="Delage L."/>
            <person name="Denoeud F."/>
            <person name="Deschamps P."/>
            <person name="Dittami S.M."/>
            <person name="Gabaldon T."/>
            <person name="Gachon C.M."/>
            <person name="Groisillier A."/>
            <person name="Herve C."/>
            <person name="Jabbari K."/>
            <person name="Katinka M."/>
            <person name="Kloareg B."/>
            <person name="Kowalczyk N."/>
            <person name="Labadie K."/>
            <person name="Leblanc C."/>
            <person name="Lopez P.J."/>
            <person name="McLachlan D.H."/>
            <person name="Meslet-Cladiere L."/>
            <person name="Moustafa A."/>
            <person name="Nehr Z."/>
            <person name="Nyvall Collen P."/>
            <person name="Panaud O."/>
            <person name="Partensky F."/>
            <person name="Poulain J."/>
            <person name="Rensing S.A."/>
            <person name="Rousvoal S."/>
            <person name="Samson G."/>
            <person name="Symeonidi A."/>
            <person name="Weissenbach J."/>
            <person name="Zambounis A."/>
            <person name="Wincker P."/>
            <person name="Boyen C."/>
        </authorList>
    </citation>
    <scope>NUCLEOTIDE SEQUENCE [LARGE SCALE GENOMIC DNA]</scope>
    <source>
        <strain evidence="3">cv. Stackhouse</strain>
    </source>
</reference>
<evidence type="ECO:0000313" key="2">
    <source>
        <dbReference type="EMBL" id="CDF35642.1"/>
    </source>
</evidence>
<protein>
    <submittedName>
        <fullName evidence="2">Uncharacterized protein</fullName>
    </submittedName>
</protein>